<dbReference type="GO" id="GO:0000064">
    <property type="term" value="F:L-ornithine transmembrane transporter activity"/>
    <property type="evidence" value="ECO:0000318"/>
    <property type="project" value="GO_Central"/>
</dbReference>
<dbReference type="GO" id="GO:0005739">
    <property type="term" value="C:mitochondrion"/>
    <property type="evidence" value="ECO:0000318"/>
    <property type="project" value="GO_Central"/>
</dbReference>
<dbReference type="AlphaFoldDB" id="A9V9T4"/>
<dbReference type="InterPro" id="IPR023395">
    <property type="entry name" value="MCP_dom_sf"/>
</dbReference>
<dbReference type="EMBL" id="CH991571">
    <property type="protein sequence ID" value="EDQ85780.1"/>
    <property type="molecule type" value="Genomic_DNA"/>
</dbReference>
<dbReference type="SUPFAM" id="SSF103506">
    <property type="entry name" value="Mitochondrial carrier"/>
    <property type="match status" value="1"/>
</dbReference>
<evidence type="ECO:0000313" key="14">
    <source>
        <dbReference type="Proteomes" id="UP000001357"/>
    </source>
</evidence>
<keyword evidence="4 9" id="KW-0812">Transmembrane</keyword>
<comment type="similarity">
    <text evidence="2 10">Belongs to the mitochondrial carrier (TC 2.A.29) family.</text>
</comment>
<dbReference type="eggNOG" id="KOG0762">
    <property type="taxonomic scope" value="Eukaryota"/>
</dbReference>
<keyword evidence="6 12" id="KW-1133">Transmembrane helix</keyword>
<keyword evidence="3 10" id="KW-0813">Transport</keyword>
<dbReference type="PANTHER" id="PTHR45624:SF12">
    <property type="entry name" value="MITOCHONDRIAL ORNITHINE TRANSPORTER 1"/>
    <property type="match status" value="1"/>
</dbReference>
<dbReference type="PROSITE" id="PS50920">
    <property type="entry name" value="SOLCAR"/>
    <property type="match status" value="3"/>
</dbReference>
<keyword evidence="14" id="KW-1185">Reference proteome</keyword>
<evidence type="ECO:0000256" key="6">
    <source>
        <dbReference type="ARBA" id="ARBA00022989"/>
    </source>
</evidence>
<evidence type="ECO:0000256" key="12">
    <source>
        <dbReference type="SAM" id="Phobius"/>
    </source>
</evidence>
<organism evidence="13 14">
    <name type="scientific">Monosiga brevicollis</name>
    <name type="common">Choanoflagellate</name>
    <dbReference type="NCBI Taxonomy" id="81824"/>
    <lineage>
        <taxon>Eukaryota</taxon>
        <taxon>Choanoflagellata</taxon>
        <taxon>Craspedida</taxon>
        <taxon>Salpingoecidae</taxon>
        <taxon>Monosiga</taxon>
    </lineage>
</organism>
<dbReference type="GeneID" id="5894762"/>
<dbReference type="Gene3D" id="1.50.40.10">
    <property type="entry name" value="Mitochondrial carrier domain"/>
    <property type="match status" value="1"/>
</dbReference>
<evidence type="ECO:0000256" key="9">
    <source>
        <dbReference type="PROSITE-ProRule" id="PRU00282"/>
    </source>
</evidence>
<dbReference type="OMA" id="TILQCEM"/>
<feature type="region of interest" description="Disordered" evidence="11">
    <location>
        <begin position="1"/>
        <end position="22"/>
    </location>
</feature>
<proteinExistence type="inferred from homology"/>
<dbReference type="InterPro" id="IPR050567">
    <property type="entry name" value="Mitochondrial_Carrier"/>
</dbReference>
<dbReference type="RefSeq" id="XP_001749495.1">
    <property type="nucleotide sequence ID" value="XM_001749443.1"/>
</dbReference>
<protein>
    <recommendedName>
        <fullName evidence="15">Mitochondrial carrier protein</fullName>
    </recommendedName>
</protein>
<feature type="compositionally biased region" description="Polar residues" evidence="11">
    <location>
        <begin position="1"/>
        <end position="12"/>
    </location>
</feature>
<dbReference type="InParanoid" id="A9V9T4"/>
<evidence type="ECO:0000256" key="3">
    <source>
        <dbReference type="ARBA" id="ARBA00022448"/>
    </source>
</evidence>
<evidence type="ECO:0000256" key="4">
    <source>
        <dbReference type="ARBA" id="ARBA00022692"/>
    </source>
</evidence>
<sequence>MAATNGSKTGTDSALPPPTPQQQRQKLFGELLGGTVGGILQVLVGHPLDTVKVRMQSEQGTRLYGTSWNCFRQTLQQEGITGLYKGVLPPMLMAGVLNGVMFSVNGTMKRLVVLAAIMTAPVYGLVLTPVEYVKSTLQYQSAGVSRLYSGPWDVMRQTVAQRGPLGLFKGYPIVVGTRVVGAPFYFTSYELIKRQFNHWNDGRPLASWQTIMAGGFAGACFWGGNFPVDTVRTRIQTSRTPLTVPQAIRHIYQDGGVRAFYRGFDAALVRSFPANAVVFLGLEWTLRVLGQDGF</sequence>
<feature type="repeat" description="Solcar" evidence="9">
    <location>
        <begin position="115"/>
        <end position="195"/>
    </location>
</feature>
<feature type="transmembrane region" description="Helical" evidence="12">
    <location>
        <begin position="111"/>
        <end position="130"/>
    </location>
</feature>
<dbReference type="InterPro" id="IPR018108">
    <property type="entry name" value="MCP_transmembrane"/>
</dbReference>
<dbReference type="GO" id="GO:0031966">
    <property type="term" value="C:mitochondrial membrane"/>
    <property type="evidence" value="ECO:0007669"/>
    <property type="project" value="UniProtKB-SubCell"/>
</dbReference>
<comment type="subcellular location">
    <subcellularLocation>
        <location evidence="1">Mitochondrion membrane</location>
        <topology evidence="1">Multi-pass membrane protein</topology>
    </subcellularLocation>
</comment>
<evidence type="ECO:0000256" key="2">
    <source>
        <dbReference type="ARBA" id="ARBA00006375"/>
    </source>
</evidence>
<gene>
    <name evidence="13" type="ORF">MONBRDRAFT_11618</name>
</gene>
<dbReference type="GO" id="GO:1990575">
    <property type="term" value="P:mitochondrial L-ornithine transmembrane transport"/>
    <property type="evidence" value="ECO:0000318"/>
    <property type="project" value="GO_Central"/>
</dbReference>
<dbReference type="Proteomes" id="UP000001357">
    <property type="component" value="Unassembled WGS sequence"/>
</dbReference>
<reference evidence="13 14" key="1">
    <citation type="journal article" date="2008" name="Nature">
        <title>The genome of the choanoflagellate Monosiga brevicollis and the origin of metazoans.</title>
        <authorList>
            <consortium name="JGI Sequencing"/>
            <person name="King N."/>
            <person name="Westbrook M.J."/>
            <person name="Young S.L."/>
            <person name="Kuo A."/>
            <person name="Abedin M."/>
            <person name="Chapman J."/>
            <person name="Fairclough S."/>
            <person name="Hellsten U."/>
            <person name="Isogai Y."/>
            <person name="Letunic I."/>
            <person name="Marr M."/>
            <person name="Pincus D."/>
            <person name="Putnam N."/>
            <person name="Rokas A."/>
            <person name="Wright K.J."/>
            <person name="Zuzow R."/>
            <person name="Dirks W."/>
            <person name="Good M."/>
            <person name="Goodstein D."/>
            <person name="Lemons D."/>
            <person name="Li W."/>
            <person name="Lyons J.B."/>
            <person name="Morris A."/>
            <person name="Nichols S."/>
            <person name="Richter D.J."/>
            <person name="Salamov A."/>
            <person name="Bork P."/>
            <person name="Lim W.A."/>
            <person name="Manning G."/>
            <person name="Miller W.T."/>
            <person name="McGinnis W."/>
            <person name="Shapiro H."/>
            <person name="Tjian R."/>
            <person name="Grigoriev I.V."/>
            <person name="Rokhsar D."/>
        </authorList>
    </citation>
    <scope>NUCLEOTIDE SEQUENCE [LARGE SCALE GENOMIC DNA]</scope>
    <source>
        <strain evidence="14">MX1 / ATCC 50154</strain>
    </source>
</reference>
<feature type="repeat" description="Solcar" evidence="9">
    <location>
        <begin position="25"/>
        <end position="111"/>
    </location>
</feature>
<evidence type="ECO:0000256" key="7">
    <source>
        <dbReference type="ARBA" id="ARBA00023128"/>
    </source>
</evidence>
<keyword evidence="7" id="KW-0496">Mitochondrion</keyword>
<name>A9V9T4_MONBE</name>
<evidence type="ECO:0000256" key="10">
    <source>
        <dbReference type="RuleBase" id="RU000488"/>
    </source>
</evidence>
<keyword evidence="5" id="KW-0677">Repeat</keyword>
<evidence type="ECO:0000313" key="13">
    <source>
        <dbReference type="EMBL" id="EDQ85780.1"/>
    </source>
</evidence>
<evidence type="ECO:0000256" key="1">
    <source>
        <dbReference type="ARBA" id="ARBA00004225"/>
    </source>
</evidence>
<dbReference type="Pfam" id="PF00153">
    <property type="entry name" value="Mito_carr"/>
    <property type="match status" value="3"/>
</dbReference>
<dbReference type="KEGG" id="mbr:MONBRDRAFT_11618"/>
<evidence type="ECO:0000256" key="8">
    <source>
        <dbReference type="ARBA" id="ARBA00023136"/>
    </source>
</evidence>
<dbReference type="PANTHER" id="PTHR45624">
    <property type="entry name" value="MITOCHONDRIAL BASIC AMINO ACIDS TRANSPORTER-RELATED"/>
    <property type="match status" value="1"/>
</dbReference>
<feature type="repeat" description="Solcar" evidence="9">
    <location>
        <begin position="205"/>
        <end position="288"/>
    </location>
</feature>
<keyword evidence="8 9" id="KW-0472">Membrane</keyword>
<evidence type="ECO:0000256" key="11">
    <source>
        <dbReference type="SAM" id="MobiDB-lite"/>
    </source>
</evidence>
<accession>A9V9T4</accession>
<evidence type="ECO:0000256" key="5">
    <source>
        <dbReference type="ARBA" id="ARBA00022737"/>
    </source>
</evidence>
<evidence type="ECO:0008006" key="15">
    <source>
        <dbReference type="Google" id="ProtNLM"/>
    </source>
</evidence>